<feature type="transmembrane region" description="Helical" evidence="2">
    <location>
        <begin position="20"/>
        <end position="48"/>
    </location>
</feature>
<evidence type="ECO:0000313" key="3">
    <source>
        <dbReference type="EMBL" id="MBP1468505.1"/>
    </source>
</evidence>
<dbReference type="SUPFAM" id="SSF53474">
    <property type="entry name" value="alpha/beta-Hydrolases"/>
    <property type="match status" value="1"/>
</dbReference>
<evidence type="ECO:0000256" key="1">
    <source>
        <dbReference type="SAM" id="MobiDB-lite"/>
    </source>
</evidence>
<comment type="caution">
    <text evidence="3">The sequence shown here is derived from an EMBL/GenBank/DDBJ whole genome shotgun (WGS) entry which is preliminary data.</text>
</comment>
<keyword evidence="2" id="KW-0472">Membrane</keyword>
<protein>
    <submittedName>
        <fullName evidence="3">Uncharacterized protein</fullName>
    </submittedName>
</protein>
<reference evidence="3 4" key="1">
    <citation type="submission" date="2021-03" db="EMBL/GenBank/DDBJ databases">
        <authorList>
            <person name="Grouzdev D.S."/>
        </authorList>
    </citation>
    <scope>NUCLEOTIDE SEQUENCE [LARGE SCALE GENOMIC DNA]</scope>
    <source>
        <strain evidence="3 4">M50-1</strain>
    </source>
</reference>
<proteinExistence type="predicted"/>
<evidence type="ECO:0000256" key="2">
    <source>
        <dbReference type="SAM" id="Phobius"/>
    </source>
</evidence>
<dbReference type="InterPro" id="IPR029058">
    <property type="entry name" value="AB_hydrolase_fold"/>
</dbReference>
<keyword evidence="2" id="KW-0812">Transmembrane</keyword>
<feature type="region of interest" description="Disordered" evidence="1">
    <location>
        <begin position="61"/>
        <end position="83"/>
    </location>
</feature>
<evidence type="ECO:0000313" key="4">
    <source>
        <dbReference type="Proteomes" id="UP001193081"/>
    </source>
</evidence>
<keyword evidence="4" id="KW-1185">Reference proteome</keyword>
<gene>
    <name evidence="3" type="ORF">EYB53_022525</name>
</gene>
<dbReference type="RefSeq" id="WP_135481334.1">
    <property type="nucleotide sequence ID" value="NZ_SIJK02000072.1"/>
</dbReference>
<accession>A0ABS4DGE1</accession>
<dbReference type="Proteomes" id="UP001193081">
    <property type="component" value="Unassembled WGS sequence"/>
</dbReference>
<name>A0ABS4DGE1_9CHLR</name>
<dbReference type="EMBL" id="SIJK02000072">
    <property type="protein sequence ID" value="MBP1468505.1"/>
    <property type="molecule type" value="Genomic_DNA"/>
</dbReference>
<keyword evidence="2" id="KW-1133">Transmembrane helix</keyword>
<organism evidence="3 4">
    <name type="scientific">Candidatus Chloroploca mongolica</name>
    <dbReference type="NCBI Taxonomy" id="2528176"/>
    <lineage>
        <taxon>Bacteria</taxon>
        <taxon>Bacillati</taxon>
        <taxon>Chloroflexota</taxon>
        <taxon>Chloroflexia</taxon>
        <taxon>Chloroflexales</taxon>
        <taxon>Chloroflexineae</taxon>
        <taxon>Oscillochloridaceae</taxon>
        <taxon>Candidatus Chloroploca</taxon>
    </lineage>
</organism>
<sequence length="355" mass="39301">MTLFVYTLQLMINFIQIFGLELLFLVSLMIFVVLLAGLMVPLSILGWWAGGAESARIREEHLAPQPKPARPSVHARPHPSDTATKPEHFLVYLSGIGDVSGEYLGDLEWDFVNRLKEALPHTHVIHNIFAFSVNNVGLTEESRFGRFWDSIQQARAGSTRMRSLGGLINFRNLLHVAVSADQRYGPVFNYGTASTIMQSLLEAGYQPGDGRPVTLYGYSGGGQVVLGSAQYLKPAIQAPLQVISMGGVMSDSYSIALADQIIHLEGDLDSVQRLGDYLFPRRWPIARNSRWNKAVASGKLRRFSTGPMTHSGSASYFDDQSFLPDGQSYLDYTIELATTLIEEFRVGSRSPSVEQ</sequence>